<dbReference type="RefSeq" id="WP_192761408.1">
    <property type="nucleotide sequence ID" value="NZ_JADBDZ010000001.1"/>
</dbReference>
<dbReference type="PANTHER" id="PTHR33751">
    <property type="entry name" value="CBB3-TYPE CYTOCHROME C OXIDASE SUBUNIT FIXP"/>
    <property type="match status" value="1"/>
</dbReference>
<dbReference type="Pfam" id="PF00034">
    <property type="entry name" value="Cytochrom_C"/>
    <property type="match status" value="1"/>
</dbReference>
<evidence type="ECO:0000256" key="7">
    <source>
        <dbReference type="ARBA" id="ARBA00022660"/>
    </source>
</evidence>
<feature type="transmembrane region" description="Helical" evidence="17">
    <location>
        <begin position="276"/>
        <end position="295"/>
    </location>
</feature>
<accession>A0ABR9JX52</accession>
<comment type="subunit">
    <text evidence="17">The cytochrome bc1 complex is composed of a cytochrome b (QcrB), the Rieske iron-sulfur protein (QcrA) and a diheme cytochrome c (QcrC) subunit.</text>
</comment>
<evidence type="ECO:0000256" key="6">
    <source>
        <dbReference type="ARBA" id="ARBA00022617"/>
    </source>
</evidence>
<evidence type="ECO:0000313" key="19">
    <source>
        <dbReference type="EMBL" id="MBE1535150.1"/>
    </source>
</evidence>
<dbReference type="Pfam" id="PF13442">
    <property type="entry name" value="Cytochrome_CBB3"/>
    <property type="match status" value="1"/>
</dbReference>
<evidence type="ECO:0000256" key="2">
    <source>
        <dbReference type="ARBA" id="ARBA00012951"/>
    </source>
</evidence>
<keyword evidence="10" id="KW-0677">Repeat</keyword>
<keyword evidence="11 17" id="KW-1278">Translocase</keyword>
<evidence type="ECO:0000256" key="1">
    <source>
        <dbReference type="ARBA" id="ARBA00004651"/>
    </source>
</evidence>
<dbReference type="EC" id="7.1.1.8" evidence="2 17"/>
<proteinExistence type="predicted"/>
<evidence type="ECO:0000256" key="9">
    <source>
        <dbReference type="ARBA" id="ARBA00022723"/>
    </source>
</evidence>
<dbReference type="PIRSF" id="PIRSF000007">
    <property type="entry name" value="Ubiq_cycred_cyc"/>
    <property type="match status" value="1"/>
</dbReference>
<evidence type="ECO:0000256" key="4">
    <source>
        <dbReference type="ARBA" id="ARBA00022448"/>
    </source>
</evidence>
<keyword evidence="8 17" id="KW-0812">Transmembrane</keyword>
<dbReference type="InterPro" id="IPR009152">
    <property type="entry name" value="bc1_cytC-su"/>
</dbReference>
<evidence type="ECO:0000256" key="15">
    <source>
        <dbReference type="ARBA" id="ARBA00023136"/>
    </source>
</evidence>
<evidence type="ECO:0000259" key="18">
    <source>
        <dbReference type="PROSITE" id="PS51007"/>
    </source>
</evidence>
<keyword evidence="9 17" id="KW-0479">Metal-binding</keyword>
<evidence type="ECO:0000256" key="17">
    <source>
        <dbReference type="PIRNR" id="PIRNR000007"/>
    </source>
</evidence>
<keyword evidence="7 17" id="KW-0679">Respiratory chain</keyword>
<dbReference type="SUPFAM" id="SSF46626">
    <property type="entry name" value="Cytochrome c"/>
    <property type="match status" value="2"/>
</dbReference>
<sequence length="304" mass="32232">MKRFTAWRRRPWAGYAVVLAALAAIGVIYAGFSPQTERAQAAAGKAQTAEDIEHGKQLFNKNCASCHGLNGEGTKDAEGNWIAPSLIGVGAASVDFQVSTGRMPAMNPGAQVPRKDPIPVFDTDIETDHEEPEKREAAEKQKAEAEDNLHDLIAYIDSLGGGPAIPPESVTDPEGGDAALGGKLFRTNCAQCHNFTGQGGALTGGKYAPALSTSDVTPTQIYEAMLTGPQAMPVFNDTTLTPKDKQAIIAYLVETRQEPNPGGWGLGRMGPVSEGLAGWLFGIGFLVLAAMWITAKKPKKLKKS</sequence>
<dbReference type="PANTHER" id="PTHR33751:SF13">
    <property type="entry name" value="CYTOCHROME BC1 COMPLEX CYTOCHROME C SUBUNIT"/>
    <property type="match status" value="1"/>
</dbReference>
<evidence type="ECO:0000256" key="12">
    <source>
        <dbReference type="ARBA" id="ARBA00022982"/>
    </source>
</evidence>
<evidence type="ECO:0000256" key="11">
    <source>
        <dbReference type="ARBA" id="ARBA00022967"/>
    </source>
</evidence>
<feature type="domain" description="Cytochrome c" evidence="18">
    <location>
        <begin position="176"/>
        <end position="256"/>
    </location>
</feature>
<keyword evidence="4 17" id="KW-0813">Transport</keyword>
<dbReference type="InterPro" id="IPR050597">
    <property type="entry name" value="Cytochrome_c_Oxidase_Subunit"/>
</dbReference>
<keyword evidence="15 17" id="KW-0472">Membrane</keyword>
<feature type="domain" description="Cytochrome c" evidence="18">
    <location>
        <begin position="50"/>
        <end position="160"/>
    </location>
</feature>
<keyword evidence="5 17" id="KW-1003">Cell membrane</keyword>
<dbReference type="Gene3D" id="1.10.760.10">
    <property type="entry name" value="Cytochrome c-like domain"/>
    <property type="match status" value="2"/>
</dbReference>
<comment type="subcellular location">
    <subcellularLocation>
        <location evidence="1 17">Cell membrane</location>
        <topology evidence="1 17">Multi-pass membrane protein</topology>
    </subcellularLocation>
</comment>
<dbReference type="PROSITE" id="PS51007">
    <property type="entry name" value="CYTC"/>
    <property type="match status" value="2"/>
</dbReference>
<evidence type="ECO:0000256" key="10">
    <source>
        <dbReference type="ARBA" id="ARBA00022737"/>
    </source>
</evidence>
<keyword evidence="13 17" id="KW-1133">Transmembrane helix</keyword>
<dbReference type="Proteomes" id="UP000627838">
    <property type="component" value="Unassembled WGS sequence"/>
</dbReference>
<keyword evidence="12 17" id="KW-0249">Electron transport</keyword>
<comment type="caution">
    <text evidence="19">The sequence shown here is derived from an EMBL/GenBank/DDBJ whole genome shotgun (WGS) entry which is preliminary data.</text>
</comment>
<evidence type="ECO:0000256" key="14">
    <source>
        <dbReference type="ARBA" id="ARBA00023004"/>
    </source>
</evidence>
<evidence type="ECO:0000256" key="16">
    <source>
        <dbReference type="ARBA" id="ARBA00029351"/>
    </source>
</evidence>
<protein>
    <recommendedName>
        <fullName evidence="3 17">Cytochrome bc1 complex cytochrome c subunit</fullName>
        <ecNumber evidence="2 17">7.1.1.8</ecNumber>
    </recommendedName>
</protein>
<dbReference type="EMBL" id="JADBDZ010000001">
    <property type="protein sequence ID" value="MBE1535150.1"/>
    <property type="molecule type" value="Genomic_DNA"/>
</dbReference>
<evidence type="ECO:0000313" key="20">
    <source>
        <dbReference type="Proteomes" id="UP000627838"/>
    </source>
</evidence>
<keyword evidence="6 17" id="KW-0349">Heme</keyword>
<name>A0ABR9JX52_9ACTN</name>
<keyword evidence="20" id="KW-1185">Reference proteome</keyword>
<keyword evidence="14 17" id="KW-0408">Iron</keyword>
<evidence type="ECO:0000256" key="8">
    <source>
        <dbReference type="ARBA" id="ARBA00022692"/>
    </source>
</evidence>
<dbReference type="InterPro" id="IPR036909">
    <property type="entry name" value="Cyt_c-like_dom_sf"/>
</dbReference>
<evidence type="ECO:0000256" key="13">
    <source>
        <dbReference type="ARBA" id="ARBA00022989"/>
    </source>
</evidence>
<reference evidence="19 20" key="1">
    <citation type="submission" date="2020-10" db="EMBL/GenBank/DDBJ databases">
        <title>Sequencing the genomes of 1000 actinobacteria strains.</title>
        <authorList>
            <person name="Klenk H.-P."/>
        </authorList>
    </citation>
    <scope>NUCLEOTIDE SEQUENCE [LARGE SCALE GENOMIC DNA]</scope>
    <source>
        <strain evidence="19 20">DSM 46744</strain>
    </source>
</reference>
<evidence type="ECO:0000256" key="5">
    <source>
        <dbReference type="ARBA" id="ARBA00022475"/>
    </source>
</evidence>
<feature type="transmembrane region" description="Helical" evidence="17">
    <location>
        <begin position="12"/>
        <end position="32"/>
    </location>
</feature>
<evidence type="ECO:0000256" key="3">
    <source>
        <dbReference type="ARBA" id="ARBA00017819"/>
    </source>
</evidence>
<gene>
    <name evidence="19" type="ORF">H4W34_004983</name>
</gene>
<comment type="catalytic activity">
    <reaction evidence="16 17">
        <text>a quinol + 2 Fe(III)-[cytochrome c](out) = a quinone + 2 Fe(II)-[cytochrome c](out) + 2 H(+)(out)</text>
        <dbReference type="Rhea" id="RHEA:11484"/>
        <dbReference type="Rhea" id="RHEA-COMP:10350"/>
        <dbReference type="Rhea" id="RHEA-COMP:14399"/>
        <dbReference type="ChEBI" id="CHEBI:15378"/>
        <dbReference type="ChEBI" id="CHEBI:24646"/>
        <dbReference type="ChEBI" id="CHEBI:29033"/>
        <dbReference type="ChEBI" id="CHEBI:29034"/>
        <dbReference type="ChEBI" id="CHEBI:132124"/>
        <dbReference type="EC" id="7.1.1.8"/>
    </reaction>
</comment>
<dbReference type="InterPro" id="IPR009056">
    <property type="entry name" value="Cyt_c-like_dom"/>
</dbReference>
<organism evidence="19 20">
    <name type="scientific">Actinomadura algeriensis</name>
    <dbReference type="NCBI Taxonomy" id="1679523"/>
    <lineage>
        <taxon>Bacteria</taxon>
        <taxon>Bacillati</taxon>
        <taxon>Actinomycetota</taxon>
        <taxon>Actinomycetes</taxon>
        <taxon>Streptosporangiales</taxon>
        <taxon>Thermomonosporaceae</taxon>
        <taxon>Actinomadura</taxon>
    </lineage>
</organism>